<dbReference type="PIRSF" id="PIRSF004505">
    <property type="entry name" value="MT_bac"/>
    <property type="match status" value="1"/>
</dbReference>
<dbReference type="InterPro" id="IPR003742">
    <property type="entry name" value="RlmH-like"/>
</dbReference>
<sequence length="148" mass="16313">MWRVKLHFVTVGEPKLPFAKSGWDEYYGRLGRYHKPRVTRVPNSTPDKEGAAILRATGTTPLVALDPRGRQMTSEELASFLDRLAVSGVGDLAFCVGGPDGLTNEVRGKAHTLWSLSNLTLPHDLAMIVLLEAVYRAATISANEPYHR</sequence>
<dbReference type="Proteomes" id="UP000248326">
    <property type="component" value="Unassembled WGS sequence"/>
</dbReference>
<proteinExistence type="inferred from homology"/>
<dbReference type="PANTHER" id="PTHR33603">
    <property type="entry name" value="METHYLTRANSFERASE"/>
    <property type="match status" value="1"/>
</dbReference>
<keyword evidence="5" id="KW-0698">rRNA processing</keyword>
<dbReference type="GO" id="GO:0005737">
    <property type="term" value="C:cytoplasm"/>
    <property type="evidence" value="ECO:0007669"/>
    <property type="project" value="UniProtKB-SubCell"/>
</dbReference>
<keyword evidence="7" id="KW-1185">Reference proteome</keyword>
<protein>
    <recommendedName>
        <fullName evidence="5">Ribosomal RNA large subunit methyltransferase H</fullName>
        <ecNumber evidence="5">2.1.1.177</ecNumber>
    </recommendedName>
    <alternativeName>
        <fullName evidence="5">23S rRNA (pseudouridine1915-N3)-methyltransferase</fullName>
    </alternativeName>
    <alternativeName>
        <fullName evidence="5">23S rRNA m3Psi1915 methyltransferase</fullName>
    </alternativeName>
    <alternativeName>
        <fullName evidence="5">rRNA (pseudouridine-N3-)-methyltransferase RlmH</fullName>
    </alternativeName>
</protein>
<organism evidence="6 7">
    <name type="scientific">Deinococcus yavapaiensis KR-236</name>
    <dbReference type="NCBI Taxonomy" id="694435"/>
    <lineage>
        <taxon>Bacteria</taxon>
        <taxon>Thermotogati</taxon>
        <taxon>Deinococcota</taxon>
        <taxon>Deinococci</taxon>
        <taxon>Deinococcales</taxon>
        <taxon>Deinococcaceae</taxon>
        <taxon>Deinococcus</taxon>
    </lineage>
</organism>
<evidence type="ECO:0000256" key="4">
    <source>
        <dbReference type="ARBA" id="ARBA00038303"/>
    </source>
</evidence>
<dbReference type="AlphaFoldDB" id="A0A318SIV5"/>
<keyword evidence="1 5" id="KW-0489">Methyltransferase</keyword>
<dbReference type="InterPro" id="IPR029028">
    <property type="entry name" value="Alpha/beta_knot_MTases"/>
</dbReference>
<keyword evidence="2 5" id="KW-0808">Transferase</keyword>
<dbReference type="HAMAP" id="MF_00658">
    <property type="entry name" value="23SrRNA_methyltr_H"/>
    <property type="match status" value="1"/>
</dbReference>
<dbReference type="GO" id="GO:0070038">
    <property type="term" value="F:rRNA (pseudouridine-N3-)-methyltransferase activity"/>
    <property type="evidence" value="ECO:0007669"/>
    <property type="project" value="UniProtKB-UniRule"/>
</dbReference>
<accession>A0A318SIV5</accession>
<comment type="catalytic activity">
    <reaction evidence="5">
        <text>pseudouridine(1915) in 23S rRNA + S-adenosyl-L-methionine = N(3)-methylpseudouridine(1915) in 23S rRNA + S-adenosyl-L-homocysteine + H(+)</text>
        <dbReference type="Rhea" id="RHEA:42752"/>
        <dbReference type="Rhea" id="RHEA-COMP:10221"/>
        <dbReference type="Rhea" id="RHEA-COMP:10222"/>
        <dbReference type="ChEBI" id="CHEBI:15378"/>
        <dbReference type="ChEBI" id="CHEBI:57856"/>
        <dbReference type="ChEBI" id="CHEBI:59789"/>
        <dbReference type="ChEBI" id="CHEBI:65314"/>
        <dbReference type="ChEBI" id="CHEBI:74486"/>
        <dbReference type="EC" id="2.1.1.177"/>
    </reaction>
</comment>
<feature type="binding site" evidence="5">
    <location>
        <begin position="116"/>
        <end position="121"/>
    </location>
    <ligand>
        <name>S-adenosyl-L-methionine</name>
        <dbReference type="ChEBI" id="CHEBI:59789"/>
    </ligand>
</feature>
<comment type="function">
    <text evidence="5">Specifically methylates the pseudouridine at position 1915 (m3Psi1915) in 23S rRNA.</text>
</comment>
<evidence type="ECO:0000313" key="7">
    <source>
        <dbReference type="Proteomes" id="UP000248326"/>
    </source>
</evidence>
<comment type="subcellular location">
    <subcellularLocation>
        <location evidence="5">Cytoplasm</location>
    </subcellularLocation>
</comment>
<evidence type="ECO:0000256" key="1">
    <source>
        <dbReference type="ARBA" id="ARBA00022603"/>
    </source>
</evidence>
<evidence type="ECO:0000256" key="5">
    <source>
        <dbReference type="HAMAP-Rule" id="MF_00658"/>
    </source>
</evidence>
<comment type="caution">
    <text evidence="6">The sequence shown here is derived from an EMBL/GenBank/DDBJ whole genome shotgun (WGS) entry which is preliminary data.</text>
</comment>
<feature type="binding site" evidence="5">
    <location>
        <position position="65"/>
    </location>
    <ligand>
        <name>S-adenosyl-L-methionine</name>
        <dbReference type="ChEBI" id="CHEBI:59789"/>
    </ligand>
</feature>
<evidence type="ECO:0000256" key="3">
    <source>
        <dbReference type="ARBA" id="ARBA00022691"/>
    </source>
</evidence>
<dbReference type="SUPFAM" id="SSF75217">
    <property type="entry name" value="alpha/beta knot"/>
    <property type="match status" value="1"/>
</dbReference>
<dbReference type="EMBL" id="QJSX01000014">
    <property type="protein sequence ID" value="PYE51853.1"/>
    <property type="molecule type" value="Genomic_DNA"/>
</dbReference>
<keyword evidence="5" id="KW-0963">Cytoplasm</keyword>
<dbReference type="Gene3D" id="3.40.1280.10">
    <property type="match status" value="1"/>
</dbReference>
<dbReference type="PANTHER" id="PTHR33603:SF1">
    <property type="entry name" value="RIBOSOMAL RNA LARGE SUBUNIT METHYLTRANSFERASE H"/>
    <property type="match status" value="1"/>
</dbReference>
<gene>
    <name evidence="5" type="primary">rlmH</name>
    <name evidence="6" type="ORF">DES52_11454</name>
</gene>
<dbReference type="EC" id="2.1.1.177" evidence="5"/>
<dbReference type="InterPro" id="IPR029026">
    <property type="entry name" value="tRNA_m1G_MTases_N"/>
</dbReference>
<name>A0A318SIV5_9DEIO</name>
<reference evidence="6 7" key="1">
    <citation type="submission" date="2018-06" db="EMBL/GenBank/DDBJ databases">
        <title>Genomic Encyclopedia of Type Strains, Phase IV (KMG-IV): sequencing the most valuable type-strain genomes for metagenomic binning, comparative biology and taxonomic classification.</title>
        <authorList>
            <person name="Goeker M."/>
        </authorList>
    </citation>
    <scope>NUCLEOTIDE SEQUENCE [LARGE SCALE GENOMIC DNA]</scope>
    <source>
        <strain evidence="6 7">DSM 18048</strain>
    </source>
</reference>
<keyword evidence="3 5" id="KW-0949">S-adenosyl-L-methionine</keyword>
<dbReference type="Pfam" id="PF02590">
    <property type="entry name" value="SPOUT_MTase"/>
    <property type="match status" value="1"/>
</dbReference>
<evidence type="ECO:0000313" key="6">
    <source>
        <dbReference type="EMBL" id="PYE51853.1"/>
    </source>
</evidence>
<comment type="similarity">
    <text evidence="4 5">Belongs to the RNA methyltransferase RlmH family.</text>
</comment>
<feature type="binding site" evidence="5">
    <location>
        <position position="97"/>
    </location>
    <ligand>
        <name>S-adenosyl-L-methionine</name>
        <dbReference type="ChEBI" id="CHEBI:59789"/>
    </ligand>
</feature>
<comment type="subunit">
    <text evidence="5">Homodimer.</text>
</comment>
<dbReference type="CDD" id="cd18081">
    <property type="entry name" value="RlmH-like"/>
    <property type="match status" value="1"/>
</dbReference>
<evidence type="ECO:0000256" key="2">
    <source>
        <dbReference type="ARBA" id="ARBA00022679"/>
    </source>
</evidence>